<dbReference type="PANTHER" id="PTHR43591:SF24">
    <property type="entry name" value="2-METHOXY-6-POLYPRENYL-1,4-BENZOQUINOL METHYLASE, MITOCHONDRIAL"/>
    <property type="match status" value="1"/>
</dbReference>
<dbReference type="SUPFAM" id="SSF53335">
    <property type="entry name" value="S-adenosyl-L-methionine-dependent methyltransferases"/>
    <property type="match status" value="1"/>
</dbReference>
<dbReference type="PANTHER" id="PTHR43591">
    <property type="entry name" value="METHYLTRANSFERASE"/>
    <property type="match status" value="1"/>
</dbReference>
<evidence type="ECO:0000256" key="4">
    <source>
        <dbReference type="HAMAP-Rule" id="MF_01982"/>
    </source>
</evidence>
<dbReference type="InterPro" id="IPR029063">
    <property type="entry name" value="SAM-dependent_MTases_sf"/>
</dbReference>
<dbReference type="CDD" id="cd02440">
    <property type="entry name" value="AdoMet_MTases"/>
    <property type="match status" value="1"/>
</dbReference>
<dbReference type="NCBIfam" id="NF001244">
    <property type="entry name" value="PRK00216.1-5"/>
    <property type="match status" value="1"/>
</dbReference>
<dbReference type="Proteomes" id="UP000437131">
    <property type="component" value="Unassembled WGS sequence"/>
</dbReference>
<gene>
    <name evidence="5" type="primary">ubiE</name>
    <name evidence="4" type="synonym">menG</name>
    <name evidence="5" type="ORF">GGC33_17490</name>
</gene>
<comment type="catalytic activity">
    <reaction evidence="4">
        <text>demethylphylloquinol + S-adenosyl-L-methionine = phylloquinol + S-adenosyl-L-homocysteine + H(+)</text>
        <dbReference type="Rhea" id="RHEA:40551"/>
        <dbReference type="ChEBI" id="CHEBI:15378"/>
        <dbReference type="ChEBI" id="CHEBI:28433"/>
        <dbReference type="ChEBI" id="CHEBI:57856"/>
        <dbReference type="ChEBI" id="CHEBI:59789"/>
        <dbReference type="ChEBI" id="CHEBI:87844"/>
        <dbReference type="EC" id="2.1.1.329"/>
    </reaction>
</comment>
<keyword evidence="2 4" id="KW-0808">Transferase</keyword>
<dbReference type="HAMAP" id="MF_01813">
    <property type="entry name" value="MenG_UbiE_methyltr"/>
    <property type="match status" value="1"/>
</dbReference>
<dbReference type="InterPro" id="IPR032904">
    <property type="entry name" value="MenG"/>
</dbReference>
<protein>
    <recommendedName>
        <fullName evidence="4">2-phytyl-1,4-naphtoquinone methyltransferase</fullName>
        <ecNumber evidence="4">2.1.1.329</ecNumber>
    </recommendedName>
    <alternativeName>
        <fullName evidence="4">Demethylphylloquinone methyltransferase</fullName>
    </alternativeName>
</protein>
<dbReference type="PROSITE" id="PS51608">
    <property type="entry name" value="SAM_MT_UBIE"/>
    <property type="match status" value="1"/>
</dbReference>
<dbReference type="AlphaFoldDB" id="A0A844GYQ0"/>
<comment type="function">
    <text evidence="4">Methyltransferase required for the conversion of 2-phytyl-1,4-beta-naphthoquinol to phylloquinol.</text>
</comment>
<comment type="similarity">
    <text evidence="4">Belongs to the class I-like SAM-binding methyltransferase superfamily. MenG/UbiE family.</text>
</comment>
<comment type="pathway">
    <text evidence="4">Cofactor biosynthesis; phylloquinone biosynthesis.</text>
</comment>
<dbReference type="HAMAP" id="MF_01982">
    <property type="entry name" value="MenG_phylloquinone_subfam"/>
    <property type="match status" value="1"/>
</dbReference>
<dbReference type="UniPathway" id="UPA00995"/>
<dbReference type="RefSeq" id="WP_015218415.1">
    <property type="nucleotide sequence ID" value="NZ_WMIA01000043.1"/>
</dbReference>
<dbReference type="PROSITE" id="PS01183">
    <property type="entry name" value="UBIE_1"/>
    <property type="match status" value="1"/>
</dbReference>
<evidence type="ECO:0000313" key="6">
    <source>
        <dbReference type="Proteomes" id="UP000437131"/>
    </source>
</evidence>
<reference evidence="5 6" key="1">
    <citation type="submission" date="2019-11" db="EMBL/GenBank/DDBJ databases">
        <title>Isolation of a new High Light Tolerant Cyanobacteria.</title>
        <authorList>
            <person name="Dobson Z."/>
            <person name="Vaughn N."/>
            <person name="Vaughn M."/>
            <person name="Fromme P."/>
            <person name="Mazor Y."/>
        </authorList>
    </citation>
    <scope>NUCLEOTIDE SEQUENCE [LARGE SCALE GENOMIC DNA]</scope>
    <source>
        <strain evidence="5 6">0216</strain>
    </source>
</reference>
<dbReference type="GO" id="GO:0032259">
    <property type="term" value="P:methylation"/>
    <property type="evidence" value="ECO:0007669"/>
    <property type="project" value="UniProtKB-KW"/>
</dbReference>
<dbReference type="InterPro" id="IPR023576">
    <property type="entry name" value="UbiE/COQ5_MeTrFase_CS"/>
</dbReference>
<comment type="caution">
    <text evidence="5">The sequence shown here is derived from an EMBL/GenBank/DDBJ whole genome shotgun (WGS) entry which is preliminary data.</text>
</comment>
<accession>A0A844GYQ0</accession>
<dbReference type="Gene3D" id="3.40.50.150">
    <property type="entry name" value="Vaccinia Virus protein VP39"/>
    <property type="match status" value="1"/>
</dbReference>
<sequence length="232" mass="26615">MKSTPQPQEIQEMFNRIAPVYDSLNDWLSLGLHRIWKLMAVKWTNPQPQSVALDLCCGSGDLTFLLRQQVIKGRVIGVDFSSELLDVARVKAKNRGYDDIEWVKADVLSLPFQDNTFDCVTMGYGLRNVQDIPSCLREINRVLKPNGRAAILDFHQPSNYFVANIQKWYLDNIVVTMADWLGKKEDYAYIYPSLQRFLRGDRQIELARQIGFSQSVHYPLLGEMMGVLVLAK</sequence>
<dbReference type="GO" id="GO:0052624">
    <property type="term" value="F:2-phytyl-1,4-naphthoquinone methyltransferase activity"/>
    <property type="evidence" value="ECO:0007669"/>
    <property type="project" value="UniProtKB-EC"/>
</dbReference>
<evidence type="ECO:0000256" key="1">
    <source>
        <dbReference type="ARBA" id="ARBA00022603"/>
    </source>
</evidence>
<dbReference type="Pfam" id="PF01209">
    <property type="entry name" value="Ubie_methyltran"/>
    <property type="match status" value="1"/>
</dbReference>
<evidence type="ECO:0000313" key="5">
    <source>
        <dbReference type="EMBL" id="MTF40703.1"/>
    </source>
</evidence>
<name>A0A844GYQ0_9CHRO</name>
<dbReference type="GO" id="GO:0042372">
    <property type="term" value="P:phylloquinone biosynthetic process"/>
    <property type="evidence" value="ECO:0007669"/>
    <property type="project" value="UniProtKB-UniRule"/>
</dbReference>
<dbReference type="InterPro" id="IPR004033">
    <property type="entry name" value="UbiE/COQ5_MeTrFase"/>
</dbReference>
<organism evidence="5 6">
    <name type="scientific">Cyanobacterium aponinum 0216</name>
    <dbReference type="NCBI Taxonomy" id="2676140"/>
    <lineage>
        <taxon>Bacteria</taxon>
        <taxon>Bacillati</taxon>
        <taxon>Cyanobacteriota</taxon>
        <taxon>Cyanophyceae</taxon>
        <taxon>Oscillatoriophycideae</taxon>
        <taxon>Chroococcales</taxon>
        <taxon>Geminocystaceae</taxon>
        <taxon>Cyanobacterium</taxon>
    </lineage>
</organism>
<evidence type="ECO:0000256" key="2">
    <source>
        <dbReference type="ARBA" id="ARBA00022679"/>
    </source>
</evidence>
<keyword evidence="3 4" id="KW-0949">S-adenosyl-L-methionine</keyword>
<dbReference type="EMBL" id="WMIA01000043">
    <property type="protein sequence ID" value="MTF40703.1"/>
    <property type="molecule type" value="Genomic_DNA"/>
</dbReference>
<dbReference type="EC" id="2.1.1.329" evidence="4"/>
<evidence type="ECO:0000256" key="3">
    <source>
        <dbReference type="ARBA" id="ARBA00022691"/>
    </source>
</evidence>
<keyword evidence="1 4" id="KW-0489">Methyltransferase</keyword>
<dbReference type="NCBIfam" id="TIGR01934">
    <property type="entry name" value="MenG_MenH_UbiE"/>
    <property type="match status" value="1"/>
</dbReference>
<proteinExistence type="inferred from homology"/>